<dbReference type="Proteomes" id="UP000004736">
    <property type="component" value="Unassembled WGS sequence"/>
</dbReference>
<dbReference type="HOGENOM" id="CLU_1530203_0_0_9"/>
<dbReference type="AlphaFoldDB" id="C9LMG6"/>
<dbReference type="RefSeq" id="WP_007069685.1">
    <property type="nucleotide sequence ID" value="NZ_GG698602.1"/>
</dbReference>
<proteinExistence type="predicted"/>
<gene>
    <name evidence="1" type="ORF">GCWU000321_00719</name>
</gene>
<evidence type="ECO:0000313" key="1">
    <source>
        <dbReference type="EMBL" id="EEW96752.1"/>
    </source>
</evidence>
<sequence>MGNDSILSECGGLADYSDTKERKEMTQGRTVSFYLRFRFGHSYVLDNSYSWGTYFFRRTCRVKCPLKAAFCRDNGEERRQVASGTKEDVFAALTDIENTEKIYLDNGVYKRNTILRSSWDLRIVHEGDQQVSGHGERGDSSGVSADLPIFIPYFKNLCERNGYPFIGTAQETQQR</sequence>
<protein>
    <submittedName>
        <fullName evidence="1">Uncharacterized protein</fullName>
    </submittedName>
</protein>
<dbReference type="GeneID" id="78277435"/>
<comment type="caution">
    <text evidence="1">The sequence shown here is derived from an EMBL/GenBank/DDBJ whole genome shotgun (WGS) entry which is preliminary data.</text>
</comment>
<organism evidence="1 2">
    <name type="scientific">Dialister invisus DSM 15470</name>
    <dbReference type="NCBI Taxonomy" id="592028"/>
    <lineage>
        <taxon>Bacteria</taxon>
        <taxon>Bacillati</taxon>
        <taxon>Bacillota</taxon>
        <taxon>Negativicutes</taxon>
        <taxon>Veillonellales</taxon>
        <taxon>Veillonellaceae</taxon>
        <taxon>Dialister</taxon>
    </lineage>
</organism>
<keyword evidence="2" id="KW-1185">Reference proteome</keyword>
<reference evidence="1" key="1">
    <citation type="submission" date="2009-09" db="EMBL/GenBank/DDBJ databases">
        <authorList>
            <person name="Weinstock G."/>
            <person name="Sodergren E."/>
            <person name="Clifton S."/>
            <person name="Fulton L."/>
            <person name="Fulton B."/>
            <person name="Courtney L."/>
            <person name="Fronick C."/>
            <person name="Harrison M."/>
            <person name="Strong C."/>
            <person name="Farmer C."/>
            <person name="Delahaunty K."/>
            <person name="Markovic C."/>
            <person name="Hall O."/>
            <person name="Minx P."/>
            <person name="Tomlinson C."/>
            <person name="Mitreva M."/>
            <person name="Nelson J."/>
            <person name="Hou S."/>
            <person name="Wollam A."/>
            <person name="Pepin K.H."/>
            <person name="Johnson M."/>
            <person name="Bhonagiri V."/>
            <person name="Nash W.E."/>
            <person name="Warren W."/>
            <person name="Chinwalla A."/>
            <person name="Mardis E.R."/>
            <person name="Wilson R.K."/>
        </authorList>
    </citation>
    <scope>NUCLEOTIDE SEQUENCE [LARGE SCALE GENOMIC DNA]</scope>
    <source>
        <strain evidence="1">DSM 15470</strain>
    </source>
</reference>
<evidence type="ECO:0000313" key="2">
    <source>
        <dbReference type="Proteomes" id="UP000004736"/>
    </source>
</evidence>
<accession>C9LMG6</accession>
<name>C9LMG6_9FIRM</name>
<dbReference type="EMBL" id="ACIM02000001">
    <property type="protein sequence ID" value="EEW96752.1"/>
    <property type="molecule type" value="Genomic_DNA"/>
</dbReference>
<dbReference type="STRING" id="592028.GCWU000321_00719"/>